<dbReference type="GO" id="GO:0009117">
    <property type="term" value="P:nucleotide metabolic process"/>
    <property type="evidence" value="ECO:0007669"/>
    <property type="project" value="TreeGrafter"/>
</dbReference>
<evidence type="ECO:0000259" key="4">
    <source>
        <dbReference type="PROSITE" id="PS51084"/>
    </source>
</evidence>
<dbReference type="Pfam" id="PF01230">
    <property type="entry name" value="HIT"/>
    <property type="match status" value="1"/>
</dbReference>
<proteinExistence type="predicted"/>
<dbReference type="InterPro" id="IPR036265">
    <property type="entry name" value="HIT-like_sf"/>
</dbReference>
<dbReference type="InterPro" id="IPR039384">
    <property type="entry name" value="HINT"/>
</dbReference>
<feature type="active site" description="Tele-AMP-histidine intermediate" evidence="1">
    <location>
        <position position="98"/>
    </location>
</feature>
<dbReference type="PANTHER" id="PTHR46648:SF1">
    <property type="entry name" value="ADENOSINE 5'-MONOPHOSPHORAMIDASE HNT1"/>
    <property type="match status" value="1"/>
</dbReference>
<dbReference type="OMA" id="YRVVMNC"/>
<dbReference type="GeneID" id="41338216"/>
<evidence type="ECO:0000313" key="5">
    <source>
        <dbReference type="EMBL" id="TRX99398.1"/>
    </source>
</evidence>
<dbReference type="RefSeq" id="WP_012241986.1">
    <property type="nucleotide sequence ID" value="NZ_JACAOE010000002.1"/>
</dbReference>
<dbReference type="PROSITE" id="PS00892">
    <property type="entry name" value="HIT_1"/>
    <property type="match status" value="1"/>
</dbReference>
<dbReference type="AlphaFoldDB" id="A0A553IGS1"/>
<dbReference type="PRINTS" id="PR00332">
    <property type="entry name" value="HISTRIAD"/>
</dbReference>
<accession>A0A553IGS1</accession>
<evidence type="ECO:0000256" key="1">
    <source>
        <dbReference type="PIRSR" id="PIRSR601310-1"/>
    </source>
</evidence>
<organism evidence="5 6">
    <name type="scientific">Acholeplasma laidlawii</name>
    <dbReference type="NCBI Taxonomy" id="2148"/>
    <lineage>
        <taxon>Bacteria</taxon>
        <taxon>Bacillati</taxon>
        <taxon>Mycoplasmatota</taxon>
        <taxon>Mollicutes</taxon>
        <taxon>Acholeplasmatales</taxon>
        <taxon>Acholeplasmataceae</taxon>
        <taxon>Acholeplasma</taxon>
    </lineage>
</organism>
<dbReference type="SUPFAM" id="SSF54197">
    <property type="entry name" value="HIT-like"/>
    <property type="match status" value="1"/>
</dbReference>
<evidence type="ECO:0000313" key="6">
    <source>
        <dbReference type="Proteomes" id="UP000315938"/>
    </source>
</evidence>
<evidence type="ECO:0000256" key="3">
    <source>
        <dbReference type="PROSITE-ProRule" id="PRU00464"/>
    </source>
</evidence>
<dbReference type="InterPro" id="IPR011146">
    <property type="entry name" value="HIT-like"/>
</dbReference>
<gene>
    <name evidence="5" type="ORF">FNV44_06765</name>
</gene>
<comment type="caution">
    <text evidence="5">The sequence shown here is derived from an EMBL/GenBank/DDBJ whole genome shotgun (WGS) entry which is preliminary data.</text>
</comment>
<dbReference type="PROSITE" id="PS51084">
    <property type="entry name" value="HIT_2"/>
    <property type="match status" value="1"/>
</dbReference>
<dbReference type="InterPro" id="IPR001310">
    <property type="entry name" value="Histidine_triad_HIT"/>
</dbReference>
<name>A0A553IGS1_ACHLA</name>
<dbReference type="GO" id="GO:0003824">
    <property type="term" value="F:catalytic activity"/>
    <property type="evidence" value="ECO:0007669"/>
    <property type="project" value="InterPro"/>
</dbReference>
<dbReference type="InterPro" id="IPR019808">
    <property type="entry name" value="Histidine_triad_CS"/>
</dbReference>
<dbReference type="PANTHER" id="PTHR46648">
    <property type="entry name" value="HIT FAMILY PROTEIN 1"/>
    <property type="match status" value="1"/>
</dbReference>
<dbReference type="Proteomes" id="UP000315938">
    <property type="component" value="Unassembled WGS sequence"/>
</dbReference>
<evidence type="ECO:0000256" key="2">
    <source>
        <dbReference type="PIRSR" id="PIRSR601310-3"/>
    </source>
</evidence>
<dbReference type="Gene3D" id="3.30.428.10">
    <property type="entry name" value="HIT-like"/>
    <property type="match status" value="1"/>
</dbReference>
<dbReference type="EMBL" id="VKID01000002">
    <property type="protein sequence ID" value="TRX99398.1"/>
    <property type="molecule type" value="Genomic_DNA"/>
</dbReference>
<sequence length="138" mass="15498">METIFTKIVERKIPSHIVYEDDLVIAFLDITQSTKGHTLVVTKSPYENILEVPEDVLKHLFGVVQKLAKGIQHAFNPSGINLLNNNGSTAGQTVFHYHVHIIPRYDKEEITIKLNDTSKIITADDYKNRAAMIIAALS</sequence>
<feature type="domain" description="HIT" evidence="4">
    <location>
        <begin position="4"/>
        <end position="112"/>
    </location>
</feature>
<reference evidence="5 6" key="1">
    <citation type="submission" date="2019-07" db="EMBL/GenBank/DDBJ databases">
        <title>Genome sequence of Acholeplasma laidlawii strain with increased resistance to erythromycin.</title>
        <authorList>
            <person name="Medvedeva E.S."/>
            <person name="Baranova N.B."/>
            <person name="Siniagina M.N."/>
            <person name="Mouzykantov A."/>
            <person name="Chernova O.A."/>
            <person name="Chernov V.M."/>
        </authorList>
    </citation>
    <scope>NUCLEOTIDE SEQUENCE [LARGE SCALE GENOMIC DNA]</scope>
    <source>
        <strain evidence="5 6">PG8REry</strain>
    </source>
</reference>
<dbReference type="CDD" id="cd01277">
    <property type="entry name" value="HINT_subgroup"/>
    <property type="match status" value="1"/>
</dbReference>
<feature type="short sequence motif" description="Histidine triad motif" evidence="2 3">
    <location>
        <begin position="96"/>
        <end position="100"/>
    </location>
</feature>
<protein>
    <submittedName>
        <fullName evidence="5">HIT family protein</fullName>
    </submittedName>
</protein>